<sequence>NTSNYHPFNNNTTKQQGVNNNTSNYHPFNNNTTKQQGVNNNTSNYHPFTKDTSNYHPFNNNTTNYHPSNTTYLSLIVKYTFSKRKTYFIKILDMILEYILIINTPLYNIDNIFIKICYLLDITVEEFNKEYMYIIAPVIYRHIITPISNSSDISGGINYKNRLEGVNDKGSNYNPVNDIKYNYKPVNNTTHKQHPVNYTTNKQHPLNHTTDKQHPLNNNNIEQHPLNNNIQQHPLNNNIEQHPLNNTTITNTLSPSLSNNTTLPLYNLLYNNIHFILSYYITNNIHTTYILNTHISKIIKNHKIDILLLLISNNTDYYILYNYIDISNIIYRNISVILFKSKMYCNKNICIYCLIRVILGHVVYRLDLLFNQIFPYLECYSNERGCYYRMYYKGYYEEGDNNSREVEEGNSSDILKGVKYSSSEQQGVNYSSNKQQGVNYSSSEQQGVNYSSNKQQGVNYSSSEQQGVNYSSNKQQGVNYSSSEQQGVNYSS</sequence>
<protein>
    <submittedName>
        <fullName evidence="2">Uncharacterized protein</fullName>
    </submittedName>
</protein>
<feature type="non-terminal residue" evidence="2">
    <location>
        <position position="492"/>
    </location>
</feature>
<dbReference type="Proteomes" id="UP000292282">
    <property type="component" value="Unassembled WGS sequence"/>
</dbReference>
<proteinExistence type="predicted"/>
<comment type="caution">
    <text evidence="2">The sequence shown here is derived from an EMBL/GenBank/DDBJ whole genome shotgun (WGS) entry which is preliminary data.</text>
</comment>
<evidence type="ECO:0000313" key="3">
    <source>
        <dbReference type="Proteomes" id="UP000292282"/>
    </source>
</evidence>
<dbReference type="STRING" id="1176355.A0A4Q9LFM0"/>
<feature type="region of interest" description="Disordered" evidence="1">
    <location>
        <begin position="1"/>
        <end position="61"/>
    </location>
</feature>
<evidence type="ECO:0000313" key="2">
    <source>
        <dbReference type="EMBL" id="TBU05921.1"/>
    </source>
</evidence>
<keyword evidence="3" id="KW-1185">Reference proteome</keyword>
<feature type="region of interest" description="Disordered" evidence="1">
    <location>
        <begin position="429"/>
        <end position="492"/>
    </location>
</feature>
<accession>A0A4Q9LFM0</accession>
<reference evidence="2 3" key="1">
    <citation type="submission" date="2017-12" db="EMBL/GenBank/DDBJ databases">
        <authorList>
            <person name="Pombert J.-F."/>
            <person name="Haag K.L."/>
            <person name="Ebert D."/>
        </authorList>
    </citation>
    <scope>NUCLEOTIDE SEQUENCE [LARGE SCALE GENOMIC DNA]</scope>
    <source>
        <strain evidence="2">IL-G-3</strain>
    </source>
</reference>
<dbReference type="AlphaFoldDB" id="A0A4Q9LFM0"/>
<name>A0A4Q9LFM0_9MICR</name>
<evidence type="ECO:0000256" key="1">
    <source>
        <dbReference type="SAM" id="MobiDB-lite"/>
    </source>
</evidence>
<dbReference type="OrthoDB" id="436262at2759"/>
<organism evidence="2 3">
    <name type="scientific">Hamiltosporidium tvaerminnensis</name>
    <dbReference type="NCBI Taxonomy" id="1176355"/>
    <lineage>
        <taxon>Eukaryota</taxon>
        <taxon>Fungi</taxon>
        <taxon>Fungi incertae sedis</taxon>
        <taxon>Microsporidia</taxon>
        <taxon>Dubosqiidae</taxon>
        <taxon>Hamiltosporidium</taxon>
    </lineage>
</organism>
<dbReference type="VEuPathDB" id="MicrosporidiaDB:CWI38_2680p0010"/>
<gene>
    <name evidence="2" type="ORF">CWI38_2680p0010</name>
</gene>
<dbReference type="EMBL" id="PITK01002680">
    <property type="protein sequence ID" value="TBU05921.1"/>
    <property type="molecule type" value="Genomic_DNA"/>
</dbReference>
<feature type="non-terminal residue" evidence="2">
    <location>
        <position position="1"/>
    </location>
</feature>